<evidence type="ECO:0000313" key="1">
    <source>
        <dbReference type="EMBL" id="KAD4179774.1"/>
    </source>
</evidence>
<dbReference type="AlphaFoldDB" id="A0A5N6N0V3"/>
<protein>
    <recommendedName>
        <fullName evidence="3">Retrotransposon Copia-like N-terminal domain-containing protein</fullName>
    </recommendedName>
</protein>
<dbReference type="Proteomes" id="UP000326396">
    <property type="component" value="Linkage Group LG4"/>
</dbReference>
<gene>
    <name evidence="1" type="ORF">E3N88_28365</name>
</gene>
<accession>A0A5N6N0V3</accession>
<sequence length="156" mass="17567">MGTSPAASAKTEKELAYLYASNTNVSNFVSVRLSGDRNYHLWKTQMLCLLEAHGMRGLVDDNGPTDSRRNTGKEYEILLKGWIFGSLSEDVLRIVVDHHSAESVWEKLERCFGSYNTSDQQGVTTRSEALDNSYLPKNITANNDCWPELPELTIYT</sequence>
<organism evidence="1 2">
    <name type="scientific">Mikania micrantha</name>
    <name type="common">bitter vine</name>
    <dbReference type="NCBI Taxonomy" id="192012"/>
    <lineage>
        <taxon>Eukaryota</taxon>
        <taxon>Viridiplantae</taxon>
        <taxon>Streptophyta</taxon>
        <taxon>Embryophyta</taxon>
        <taxon>Tracheophyta</taxon>
        <taxon>Spermatophyta</taxon>
        <taxon>Magnoliopsida</taxon>
        <taxon>eudicotyledons</taxon>
        <taxon>Gunneridae</taxon>
        <taxon>Pentapetalae</taxon>
        <taxon>asterids</taxon>
        <taxon>campanulids</taxon>
        <taxon>Asterales</taxon>
        <taxon>Asteraceae</taxon>
        <taxon>Asteroideae</taxon>
        <taxon>Heliantheae alliance</taxon>
        <taxon>Eupatorieae</taxon>
        <taxon>Mikania</taxon>
    </lineage>
</organism>
<proteinExistence type="predicted"/>
<dbReference type="OrthoDB" id="1845088at2759"/>
<comment type="caution">
    <text evidence="1">The sequence shown here is derived from an EMBL/GenBank/DDBJ whole genome shotgun (WGS) entry which is preliminary data.</text>
</comment>
<keyword evidence="2" id="KW-1185">Reference proteome</keyword>
<dbReference type="PANTHER" id="PTHR47481:SF10">
    <property type="entry name" value="COPIA-LIKE POLYPROTEIN_RETROTRANSPOSON"/>
    <property type="match status" value="1"/>
</dbReference>
<evidence type="ECO:0000313" key="2">
    <source>
        <dbReference type="Proteomes" id="UP000326396"/>
    </source>
</evidence>
<evidence type="ECO:0008006" key="3">
    <source>
        <dbReference type="Google" id="ProtNLM"/>
    </source>
</evidence>
<name>A0A5N6N0V3_9ASTR</name>
<reference evidence="1 2" key="1">
    <citation type="submission" date="2019-05" db="EMBL/GenBank/DDBJ databases">
        <title>Mikania micrantha, genome provides insights into the molecular mechanism of rapid growth.</title>
        <authorList>
            <person name="Liu B."/>
        </authorList>
    </citation>
    <scope>NUCLEOTIDE SEQUENCE [LARGE SCALE GENOMIC DNA]</scope>
    <source>
        <strain evidence="1">NLD-2019</strain>
        <tissue evidence="1">Leaf</tissue>
    </source>
</reference>
<dbReference type="EMBL" id="SZYD01000014">
    <property type="protein sequence ID" value="KAD4179774.1"/>
    <property type="molecule type" value="Genomic_DNA"/>
</dbReference>
<dbReference type="PANTHER" id="PTHR47481">
    <property type="match status" value="1"/>
</dbReference>